<dbReference type="AlphaFoldDB" id="A0A238UP79"/>
<accession>A0A238UP79</accession>
<organism evidence="1 2">
    <name type="scientific">Halorubrum vacuolatum</name>
    <name type="common">Natronobacterium vacuolatum</name>
    <dbReference type="NCBI Taxonomy" id="63740"/>
    <lineage>
        <taxon>Archaea</taxon>
        <taxon>Methanobacteriati</taxon>
        <taxon>Methanobacteriota</taxon>
        <taxon>Stenosarchaea group</taxon>
        <taxon>Halobacteria</taxon>
        <taxon>Halobacteriales</taxon>
        <taxon>Haloferacaceae</taxon>
        <taxon>Halorubrum</taxon>
    </lineage>
</organism>
<protein>
    <submittedName>
        <fullName evidence="1">Uncharacterized protein</fullName>
    </submittedName>
</protein>
<gene>
    <name evidence="1" type="ORF">SAMN06264855_101194</name>
</gene>
<evidence type="ECO:0000313" key="2">
    <source>
        <dbReference type="Proteomes" id="UP000198397"/>
    </source>
</evidence>
<dbReference type="Proteomes" id="UP000198397">
    <property type="component" value="Unassembled WGS sequence"/>
</dbReference>
<evidence type="ECO:0000313" key="1">
    <source>
        <dbReference type="EMBL" id="SNR23932.1"/>
    </source>
</evidence>
<name>A0A238UP79_HALVU</name>
<reference evidence="1 2" key="1">
    <citation type="submission" date="2017-06" db="EMBL/GenBank/DDBJ databases">
        <authorList>
            <person name="Kim H.J."/>
            <person name="Triplett B.A."/>
        </authorList>
    </citation>
    <scope>NUCLEOTIDE SEQUENCE [LARGE SCALE GENOMIC DNA]</scope>
    <source>
        <strain evidence="1 2">DSM 8800</strain>
    </source>
</reference>
<keyword evidence="2" id="KW-1185">Reference proteome</keyword>
<dbReference type="EMBL" id="FZNQ01000001">
    <property type="protein sequence ID" value="SNR23932.1"/>
    <property type="molecule type" value="Genomic_DNA"/>
</dbReference>
<sequence length="125" mass="14134">MNVREIWMGEIVADLIWNGSRCLRYAFPNLLPSIVAGRDPNRNLLNFEYLRDCESMPSVNEQIPTIPTDIDRNLIVSIESIATDIHIRRYIIALDEFPLAAIALLTDTLIQSIDVSTGVPYFALT</sequence>
<proteinExistence type="predicted"/>